<protein>
    <recommendedName>
        <fullName evidence="3">DUF4926 domain-containing protein</fullName>
    </recommendedName>
</protein>
<dbReference type="Proteomes" id="UP000319143">
    <property type="component" value="Unassembled WGS sequence"/>
</dbReference>
<dbReference type="RefSeq" id="WP_146525386.1">
    <property type="nucleotide sequence ID" value="NZ_SJPV01000002.1"/>
</dbReference>
<organism evidence="1 2">
    <name type="scientific">Novipirellula artificiosorum</name>
    <dbReference type="NCBI Taxonomy" id="2528016"/>
    <lineage>
        <taxon>Bacteria</taxon>
        <taxon>Pseudomonadati</taxon>
        <taxon>Planctomycetota</taxon>
        <taxon>Planctomycetia</taxon>
        <taxon>Pirellulales</taxon>
        <taxon>Pirellulaceae</taxon>
        <taxon>Novipirellula</taxon>
    </lineage>
</organism>
<reference evidence="1 2" key="1">
    <citation type="submission" date="2019-02" db="EMBL/GenBank/DDBJ databases">
        <title>Deep-cultivation of Planctomycetes and their phenomic and genomic characterization uncovers novel biology.</title>
        <authorList>
            <person name="Wiegand S."/>
            <person name="Jogler M."/>
            <person name="Boedeker C."/>
            <person name="Pinto D."/>
            <person name="Vollmers J."/>
            <person name="Rivas-Marin E."/>
            <person name="Kohn T."/>
            <person name="Peeters S.H."/>
            <person name="Heuer A."/>
            <person name="Rast P."/>
            <person name="Oberbeckmann S."/>
            <person name="Bunk B."/>
            <person name="Jeske O."/>
            <person name="Meyerdierks A."/>
            <person name="Storesund J.E."/>
            <person name="Kallscheuer N."/>
            <person name="Luecker S."/>
            <person name="Lage O.M."/>
            <person name="Pohl T."/>
            <person name="Merkel B.J."/>
            <person name="Hornburger P."/>
            <person name="Mueller R.-W."/>
            <person name="Bruemmer F."/>
            <person name="Labrenz M."/>
            <person name="Spormann A.M."/>
            <person name="Op Den Camp H."/>
            <person name="Overmann J."/>
            <person name="Amann R."/>
            <person name="Jetten M.S.M."/>
            <person name="Mascher T."/>
            <person name="Medema M.H."/>
            <person name="Devos D.P."/>
            <person name="Kaster A.-K."/>
            <person name="Ovreas L."/>
            <person name="Rohde M."/>
            <person name="Galperin M.Y."/>
            <person name="Jogler C."/>
        </authorList>
    </citation>
    <scope>NUCLEOTIDE SEQUENCE [LARGE SCALE GENOMIC DNA]</scope>
    <source>
        <strain evidence="1 2">Poly41</strain>
    </source>
</reference>
<dbReference type="Pfam" id="PF16277">
    <property type="entry name" value="DUF4926"/>
    <property type="match status" value="1"/>
</dbReference>
<name>A0A5C6DU10_9BACT</name>
<keyword evidence="2" id="KW-1185">Reference proteome</keyword>
<gene>
    <name evidence="1" type="ORF">Poly41_16880</name>
</gene>
<evidence type="ECO:0008006" key="3">
    <source>
        <dbReference type="Google" id="ProtNLM"/>
    </source>
</evidence>
<dbReference type="EMBL" id="SJPV01000002">
    <property type="protein sequence ID" value="TWU40853.1"/>
    <property type="molecule type" value="Genomic_DNA"/>
</dbReference>
<sequence length="74" mass="7957">MIAEHSLVVLDSEPPHEKLTRGDVGTVVHVYKDAKGYEVEFVDGGGRTVALVSVGAHDVRPIKPGELLHARTTV</sequence>
<dbReference type="AlphaFoldDB" id="A0A5C6DU10"/>
<dbReference type="InterPro" id="IPR032568">
    <property type="entry name" value="DUF4926"/>
</dbReference>
<evidence type="ECO:0000313" key="1">
    <source>
        <dbReference type="EMBL" id="TWU40853.1"/>
    </source>
</evidence>
<evidence type="ECO:0000313" key="2">
    <source>
        <dbReference type="Proteomes" id="UP000319143"/>
    </source>
</evidence>
<proteinExistence type="predicted"/>
<accession>A0A5C6DU10</accession>
<dbReference type="OrthoDB" id="27224at2"/>
<comment type="caution">
    <text evidence="1">The sequence shown here is derived from an EMBL/GenBank/DDBJ whole genome shotgun (WGS) entry which is preliminary data.</text>
</comment>